<dbReference type="RefSeq" id="WP_342667581.1">
    <property type="nucleotide sequence ID" value="NZ_LWMT01000064.1"/>
</dbReference>
<evidence type="ECO:0000256" key="1">
    <source>
        <dbReference type="ARBA" id="ARBA00022603"/>
    </source>
</evidence>
<evidence type="ECO:0000313" key="5">
    <source>
        <dbReference type="Proteomes" id="UP000077066"/>
    </source>
</evidence>
<dbReference type="EMBL" id="LWMT01000064">
    <property type="protein sequence ID" value="KZX16837.1"/>
    <property type="molecule type" value="Genomic_DNA"/>
</dbReference>
<reference evidence="4 5" key="1">
    <citation type="submission" date="2016-04" db="EMBL/GenBank/DDBJ databases">
        <title>Genome sequence of Methanobrevibacter filiformis DSM 11501.</title>
        <authorList>
            <person name="Poehlein A."/>
            <person name="Seedorf H."/>
            <person name="Daniel R."/>
        </authorList>
    </citation>
    <scope>NUCLEOTIDE SEQUENCE [LARGE SCALE GENOMIC DNA]</scope>
    <source>
        <strain evidence="4 5">DSM 11501</strain>
    </source>
</reference>
<dbReference type="AlphaFoldDB" id="A0A166CU63"/>
<protein>
    <submittedName>
        <fullName evidence="4">Modification methylase DpnIIA</fullName>
        <ecNumber evidence="4">2.1.1.72</ecNumber>
    </submittedName>
</protein>
<proteinExistence type="predicted"/>
<dbReference type="PRINTS" id="PR00505">
    <property type="entry name" value="D12N6MTFRASE"/>
</dbReference>
<sequence length="65" mass="7504">MTQKDLYGTYDIFTAKPFLKWAGGKTQLINAIEERLPEKIRKTHKIDEYFEPFIGGGGIIFLLIQ</sequence>
<name>A0A166CU63_9EURY</name>
<dbReference type="EC" id="2.1.1.72" evidence="4"/>
<dbReference type="InterPro" id="IPR029063">
    <property type="entry name" value="SAM-dependent_MTases_sf"/>
</dbReference>
<dbReference type="Pfam" id="PF02086">
    <property type="entry name" value="MethyltransfD12"/>
    <property type="match status" value="1"/>
</dbReference>
<dbReference type="Gene3D" id="3.40.50.150">
    <property type="entry name" value="Vaccinia Virus protein VP39"/>
    <property type="match status" value="1"/>
</dbReference>
<keyword evidence="5" id="KW-1185">Reference proteome</keyword>
<keyword evidence="1 4" id="KW-0489">Methyltransferase</keyword>
<organism evidence="4 5">
    <name type="scientific">Methanobrevibacter filiformis</name>
    <dbReference type="NCBI Taxonomy" id="55758"/>
    <lineage>
        <taxon>Archaea</taxon>
        <taxon>Methanobacteriati</taxon>
        <taxon>Methanobacteriota</taxon>
        <taxon>Methanomada group</taxon>
        <taxon>Methanobacteria</taxon>
        <taxon>Methanobacteriales</taxon>
        <taxon>Methanobacteriaceae</taxon>
        <taxon>Methanobrevibacter</taxon>
    </lineage>
</organism>
<keyword evidence="3" id="KW-0949">S-adenosyl-L-methionine</keyword>
<dbReference type="SUPFAM" id="SSF53335">
    <property type="entry name" value="S-adenosyl-L-methionine-dependent methyltransferases"/>
    <property type="match status" value="1"/>
</dbReference>
<dbReference type="GO" id="GO:0032259">
    <property type="term" value="P:methylation"/>
    <property type="evidence" value="ECO:0007669"/>
    <property type="project" value="UniProtKB-KW"/>
</dbReference>
<keyword evidence="2 4" id="KW-0808">Transferase</keyword>
<dbReference type="STRING" id="55758.MBFIL_04670"/>
<evidence type="ECO:0000256" key="2">
    <source>
        <dbReference type="ARBA" id="ARBA00022679"/>
    </source>
</evidence>
<dbReference type="GO" id="GO:0009307">
    <property type="term" value="P:DNA restriction-modification system"/>
    <property type="evidence" value="ECO:0007669"/>
    <property type="project" value="InterPro"/>
</dbReference>
<comment type="caution">
    <text evidence="4">The sequence shown here is derived from an EMBL/GenBank/DDBJ whole genome shotgun (WGS) entry which is preliminary data.</text>
</comment>
<evidence type="ECO:0000313" key="4">
    <source>
        <dbReference type="EMBL" id="KZX16837.1"/>
    </source>
</evidence>
<accession>A0A166CU63</accession>
<dbReference type="InterPro" id="IPR012327">
    <property type="entry name" value="MeTrfase_D12"/>
</dbReference>
<evidence type="ECO:0000256" key="3">
    <source>
        <dbReference type="ARBA" id="ARBA00022691"/>
    </source>
</evidence>
<gene>
    <name evidence="4" type="primary">dpnM_2</name>
    <name evidence="4" type="ORF">MBFIL_04670</name>
</gene>
<dbReference type="GO" id="GO:0009007">
    <property type="term" value="F:site-specific DNA-methyltransferase (adenine-specific) activity"/>
    <property type="evidence" value="ECO:0007669"/>
    <property type="project" value="UniProtKB-EC"/>
</dbReference>
<dbReference type="Proteomes" id="UP000077066">
    <property type="component" value="Unassembled WGS sequence"/>
</dbReference>